<accession>A0ABN7SI47</accession>
<reference evidence="3 4" key="1">
    <citation type="submission" date="2021-04" db="EMBL/GenBank/DDBJ databases">
        <authorList>
            <person name="Bliznina A."/>
        </authorList>
    </citation>
    <scope>NUCLEOTIDE SEQUENCE [LARGE SCALE GENOMIC DNA]</scope>
</reference>
<feature type="transmembrane region" description="Helical" evidence="2">
    <location>
        <begin position="403"/>
        <end position="426"/>
    </location>
</feature>
<dbReference type="EMBL" id="OU015570">
    <property type="protein sequence ID" value="CAG5101429.1"/>
    <property type="molecule type" value="Genomic_DNA"/>
</dbReference>
<feature type="region of interest" description="Disordered" evidence="1">
    <location>
        <begin position="520"/>
        <end position="554"/>
    </location>
</feature>
<feature type="compositionally biased region" description="Low complexity" evidence="1">
    <location>
        <begin position="535"/>
        <end position="554"/>
    </location>
</feature>
<evidence type="ECO:0000313" key="3">
    <source>
        <dbReference type="EMBL" id="CAG5101429.1"/>
    </source>
</evidence>
<evidence type="ECO:0000313" key="4">
    <source>
        <dbReference type="Proteomes" id="UP001158576"/>
    </source>
</evidence>
<keyword evidence="2" id="KW-0472">Membrane</keyword>
<name>A0ABN7SI47_OIKDI</name>
<feature type="region of interest" description="Disordered" evidence="1">
    <location>
        <begin position="574"/>
        <end position="593"/>
    </location>
</feature>
<dbReference type="Proteomes" id="UP001158576">
    <property type="component" value="Chromosome YSR"/>
</dbReference>
<keyword evidence="2" id="KW-0812">Transmembrane</keyword>
<keyword evidence="2" id="KW-1133">Transmembrane helix</keyword>
<feature type="region of interest" description="Disordered" evidence="1">
    <location>
        <begin position="69"/>
        <end position="103"/>
    </location>
</feature>
<proteinExistence type="predicted"/>
<keyword evidence="4" id="KW-1185">Reference proteome</keyword>
<sequence>MPTNKRTVSEAGLDATTCTVAQSPTRKHPAISRVEYVDLLTQGPRVKIEPLDYEDSLAMEFDVPRKLPRPKIGSGSLYDASPHTSTPVETGAPYISRSTTGNASEEIEFKTPDATAFDEAPNRVSKRTRREITTIVENMEKIFHQSRESRASAQGLSRRVLYRSPSRPSEYIYATIPSELFPEFEVDLLERFSSKELHISRELVRIRADLYYSSDPLKHPFPHIRNLLVHIGYALDVSKTPVKMHINLTFPPSVGPTSGSPSFNFQSQFQFELIYSPLPMMNNFLRENCSRILLLLLFTVFNLTCTAIFIQYAIHQYATELDAMQFDISSFRRVLGLDSYVPQIISGVDPVPRRVFQRNYHHSGTARSRHGRSAYSPNYYVPMPAYGAPEAPLTLGGASPYRWALFALFLIILVPTLICCCGRPVISVLKHVNRTFANLDFNFGESADSYEDGPEYEQVRALQRQNDANRKMIRARKQQDQLNRELSRLPPTAVVPSTVATPPPRYSRVDEAVRGVDAAAATSRSASPVHVAPLSRSSARSSRTTSRAASFRPATRTSSIVSIVELPDDYVEPIADDNSVYVPPAGSSSDAWV</sequence>
<gene>
    <name evidence="3" type="ORF">OKIOD_LOCUS8638</name>
</gene>
<feature type="transmembrane region" description="Helical" evidence="2">
    <location>
        <begin position="292"/>
        <end position="314"/>
    </location>
</feature>
<protein>
    <submittedName>
        <fullName evidence="3">Oidioi.mRNA.OKI2018_I69.YSR.g17080.t1.cds</fullName>
    </submittedName>
</protein>
<organism evidence="3 4">
    <name type="scientific">Oikopleura dioica</name>
    <name type="common">Tunicate</name>
    <dbReference type="NCBI Taxonomy" id="34765"/>
    <lineage>
        <taxon>Eukaryota</taxon>
        <taxon>Metazoa</taxon>
        <taxon>Chordata</taxon>
        <taxon>Tunicata</taxon>
        <taxon>Appendicularia</taxon>
        <taxon>Copelata</taxon>
        <taxon>Oikopleuridae</taxon>
        <taxon>Oikopleura</taxon>
    </lineage>
</organism>
<evidence type="ECO:0000256" key="1">
    <source>
        <dbReference type="SAM" id="MobiDB-lite"/>
    </source>
</evidence>
<evidence type="ECO:0000256" key="2">
    <source>
        <dbReference type="SAM" id="Phobius"/>
    </source>
</evidence>